<feature type="coiled-coil region" evidence="1">
    <location>
        <begin position="238"/>
        <end position="272"/>
    </location>
</feature>
<keyword evidence="4" id="KW-1185">Reference proteome</keyword>
<dbReference type="Pfam" id="PF06294">
    <property type="entry name" value="CH_2"/>
    <property type="match status" value="1"/>
</dbReference>
<evidence type="ECO:0000313" key="3">
    <source>
        <dbReference type="EMBL" id="TPX32423.1"/>
    </source>
</evidence>
<dbReference type="InterPro" id="IPR001715">
    <property type="entry name" value="CH_dom"/>
</dbReference>
<proteinExistence type="predicted"/>
<dbReference type="STRING" id="1806994.A0A507C4G4"/>
<evidence type="ECO:0000313" key="4">
    <source>
        <dbReference type="Proteomes" id="UP000319731"/>
    </source>
</evidence>
<dbReference type="GO" id="GO:0051493">
    <property type="term" value="P:regulation of cytoskeleton organization"/>
    <property type="evidence" value="ECO:0007669"/>
    <property type="project" value="TreeGrafter"/>
</dbReference>
<comment type="caution">
    <text evidence="3">The sequence shown here is derived from an EMBL/GenBank/DDBJ whole genome shotgun (WGS) entry which is preliminary data.</text>
</comment>
<accession>A0A507C4G4</accession>
<evidence type="ECO:0000256" key="1">
    <source>
        <dbReference type="SAM" id="Coils"/>
    </source>
</evidence>
<dbReference type="GeneID" id="42005687"/>
<dbReference type="Gene3D" id="1.10.418.10">
    <property type="entry name" value="Calponin-like domain"/>
    <property type="match status" value="1"/>
</dbReference>
<gene>
    <name evidence="3" type="ORF">SmJEL517_g04462</name>
</gene>
<dbReference type="InterPro" id="IPR010441">
    <property type="entry name" value="CH_2"/>
</dbReference>
<dbReference type="InterPro" id="IPR036872">
    <property type="entry name" value="CH_dom_sf"/>
</dbReference>
<dbReference type="EMBL" id="QEAO01000030">
    <property type="protein sequence ID" value="TPX32423.1"/>
    <property type="molecule type" value="Genomic_DNA"/>
</dbReference>
<dbReference type="GO" id="GO:0005930">
    <property type="term" value="C:axoneme"/>
    <property type="evidence" value="ECO:0007669"/>
    <property type="project" value="TreeGrafter"/>
</dbReference>
<dbReference type="GO" id="GO:0008017">
    <property type="term" value="F:microtubule binding"/>
    <property type="evidence" value="ECO:0007669"/>
    <property type="project" value="TreeGrafter"/>
</dbReference>
<name>A0A507C4G4_9FUNG</name>
<sequence length="280" mass="31098">MQALTEEELQNLYAWIDTIPLSRPKRNLTRDFSDGVAAAEVVHHFFPKLVELHNYSPANALTQKLYNWNTLNQKVLRKLGYLASDDAIQGIINNKPGYAEWILNELRSKIELYAAQQTRTKGDPNMGMMMGMPGMVANAGGGYMNPMMGGGPGGPMSPHFVYAYPPALPMQQQIPQQQPQQMQARPAMSNYGYPPQQQQHVSPVAHHAPPPMPLAHPPAYGNARGHPAAPVKSDAVVIGELQDTIQILQLKVQKMEQLLTLKDKRIDDLTNRLRSHGIPS</sequence>
<keyword evidence="1" id="KW-0175">Coiled coil</keyword>
<reference evidence="3 4" key="1">
    <citation type="journal article" date="2019" name="Sci. Rep.">
        <title>Comparative genomics of chytrid fungi reveal insights into the obligate biotrophic and pathogenic lifestyle of Synchytrium endobioticum.</title>
        <authorList>
            <person name="van de Vossenberg B.T.L.H."/>
            <person name="Warris S."/>
            <person name="Nguyen H.D.T."/>
            <person name="van Gent-Pelzer M.P.E."/>
            <person name="Joly D.L."/>
            <person name="van de Geest H.C."/>
            <person name="Bonants P.J.M."/>
            <person name="Smith D.S."/>
            <person name="Levesque C.A."/>
            <person name="van der Lee T.A.J."/>
        </authorList>
    </citation>
    <scope>NUCLEOTIDE SEQUENCE [LARGE SCALE GENOMIC DNA]</scope>
    <source>
        <strain evidence="3 4">JEL517</strain>
    </source>
</reference>
<dbReference type="RefSeq" id="XP_031023631.1">
    <property type="nucleotide sequence ID" value="XM_031170390.1"/>
</dbReference>
<organism evidence="3 4">
    <name type="scientific">Synchytrium microbalum</name>
    <dbReference type="NCBI Taxonomy" id="1806994"/>
    <lineage>
        <taxon>Eukaryota</taxon>
        <taxon>Fungi</taxon>
        <taxon>Fungi incertae sedis</taxon>
        <taxon>Chytridiomycota</taxon>
        <taxon>Chytridiomycota incertae sedis</taxon>
        <taxon>Chytridiomycetes</taxon>
        <taxon>Synchytriales</taxon>
        <taxon>Synchytriaceae</taxon>
        <taxon>Synchytrium</taxon>
    </lineage>
</organism>
<dbReference type="SUPFAM" id="SSF47576">
    <property type="entry name" value="Calponin-homology domain, CH-domain"/>
    <property type="match status" value="1"/>
</dbReference>
<protein>
    <recommendedName>
        <fullName evidence="2">Calponin-homology (CH) domain-containing protein</fullName>
    </recommendedName>
</protein>
<dbReference type="AlphaFoldDB" id="A0A507C4G4"/>
<dbReference type="Proteomes" id="UP000319731">
    <property type="component" value="Unassembled WGS sequence"/>
</dbReference>
<evidence type="ECO:0000259" key="2">
    <source>
        <dbReference type="PROSITE" id="PS50021"/>
    </source>
</evidence>
<dbReference type="FunFam" id="1.10.418.10:FF:000059">
    <property type="entry name" value="RIKEN cDNA 6430531B16 gene"/>
    <property type="match status" value="1"/>
</dbReference>
<dbReference type="PANTHER" id="PTHR12509">
    <property type="entry name" value="SPERMATOGENESIS-ASSOCIATED 4-RELATED"/>
    <property type="match status" value="1"/>
</dbReference>
<feature type="domain" description="Calponin-homology (CH)" evidence="2">
    <location>
        <begin position="6"/>
        <end position="114"/>
    </location>
</feature>
<dbReference type="PROSITE" id="PS50021">
    <property type="entry name" value="CH"/>
    <property type="match status" value="1"/>
</dbReference>
<dbReference type="PANTHER" id="PTHR12509:SF9">
    <property type="entry name" value="SPERM FLAGELLAR PROTEIN 1 ISOFORM X1"/>
    <property type="match status" value="1"/>
</dbReference>
<dbReference type="InterPro" id="IPR052111">
    <property type="entry name" value="Spermatogenesis_Ciliary_MAP"/>
</dbReference>
<dbReference type="OrthoDB" id="193300at2759"/>